<dbReference type="SUPFAM" id="SSF53335">
    <property type="entry name" value="S-adenosyl-L-methionine-dependent methyltransferases"/>
    <property type="match status" value="1"/>
</dbReference>
<feature type="domain" description="Methyltransferase" evidence="2">
    <location>
        <begin position="110"/>
        <end position="202"/>
    </location>
</feature>
<evidence type="ECO:0000256" key="1">
    <source>
        <dbReference type="ARBA" id="ARBA00022679"/>
    </source>
</evidence>
<dbReference type="InterPro" id="IPR041698">
    <property type="entry name" value="Methyltransf_25"/>
</dbReference>
<sequence length="270" mass="30572">MNTKGKLKLALGTATDYVAPHFVENHTNTAPTGWRLNVIKAVLFSRLQHTIRAHDTSATQDAHFSFWNNITTADYFDKATNRFGLWFLGAHKPIVDKIHQLHHALPFKRIVEIGCGDGQVLNYFAQNLDGLDELIGIDINAAVLEQNRQKYADIEKIKFIAGNAEDHYDLVSQDNTLVFVYGGVLEYFSQDAVQTLFRQMLAHKNSVIAFVEPIADDHNLAQQPRSYIFGPDDSFSHNHAWLAKQVGLSVLFNEQTRTDDIRWVMCICAN</sequence>
<dbReference type="Pfam" id="PF13649">
    <property type="entry name" value="Methyltransf_25"/>
    <property type="match status" value="1"/>
</dbReference>
<reference evidence="4" key="1">
    <citation type="journal article" date="2019" name="Int. J. Syst. Evol. Microbiol.">
        <title>The Global Catalogue of Microorganisms (GCM) 10K type strain sequencing project: providing services to taxonomists for standard genome sequencing and annotation.</title>
        <authorList>
            <consortium name="The Broad Institute Genomics Platform"/>
            <consortium name="The Broad Institute Genome Sequencing Center for Infectious Disease"/>
            <person name="Wu L."/>
            <person name="Ma J."/>
        </authorList>
    </citation>
    <scope>NUCLEOTIDE SEQUENCE [LARGE SCALE GENOMIC DNA]</scope>
    <source>
        <strain evidence="4">KCTC 32465</strain>
    </source>
</reference>
<gene>
    <name evidence="3" type="ORF">GCM10008927_10870</name>
</gene>
<accession>A0ABQ3CWU4</accession>
<dbReference type="EMBL" id="BMZF01000002">
    <property type="protein sequence ID" value="GHA47757.1"/>
    <property type="molecule type" value="Genomic_DNA"/>
</dbReference>
<evidence type="ECO:0000259" key="2">
    <source>
        <dbReference type="Pfam" id="PF13649"/>
    </source>
</evidence>
<evidence type="ECO:0000313" key="3">
    <source>
        <dbReference type="EMBL" id="GHA47757.1"/>
    </source>
</evidence>
<comment type="caution">
    <text evidence="3">The sequence shown here is derived from an EMBL/GenBank/DDBJ whole genome shotgun (WGS) entry which is preliminary data.</text>
</comment>
<evidence type="ECO:0000313" key="4">
    <source>
        <dbReference type="Proteomes" id="UP000634455"/>
    </source>
</evidence>
<dbReference type="InterPro" id="IPR029063">
    <property type="entry name" value="SAM-dependent_MTases_sf"/>
</dbReference>
<proteinExistence type="predicted"/>
<dbReference type="RefSeq" id="WP_189639582.1">
    <property type="nucleotide sequence ID" value="NZ_BMZF01000002.1"/>
</dbReference>
<dbReference type="Proteomes" id="UP000634455">
    <property type="component" value="Unassembled WGS sequence"/>
</dbReference>
<dbReference type="Gene3D" id="3.40.50.150">
    <property type="entry name" value="Vaccinia Virus protein VP39"/>
    <property type="match status" value="1"/>
</dbReference>
<protein>
    <recommendedName>
        <fullName evidence="2">Methyltransferase domain-containing protein</fullName>
    </recommendedName>
</protein>
<organism evidence="3 4">
    <name type="scientific">Paramylibacter ulvae</name>
    <dbReference type="NCBI Taxonomy" id="1651968"/>
    <lineage>
        <taxon>Bacteria</taxon>
        <taxon>Pseudomonadati</taxon>
        <taxon>Pseudomonadota</taxon>
        <taxon>Alphaproteobacteria</taxon>
        <taxon>Rhodobacterales</taxon>
        <taxon>Paracoccaceae</taxon>
        <taxon>Paramylibacter</taxon>
    </lineage>
</organism>
<name>A0ABQ3CWU4_9RHOB</name>
<keyword evidence="4" id="KW-1185">Reference proteome</keyword>
<dbReference type="PANTHER" id="PTHR43861">
    <property type="entry name" value="TRANS-ACONITATE 2-METHYLTRANSFERASE-RELATED"/>
    <property type="match status" value="1"/>
</dbReference>
<dbReference type="CDD" id="cd02440">
    <property type="entry name" value="AdoMet_MTases"/>
    <property type="match status" value="1"/>
</dbReference>
<keyword evidence="1" id="KW-0808">Transferase</keyword>